<evidence type="ECO:0000313" key="2">
    <source>
        <dbReference type="EMBL" id="GMS93705.1"/>
    </source>
</evidence>
<comment type="caution">
    <text evidence="2">The sequence shown here is derived from an EMBL/GenBank/DDBJ whole genome shotgun (WGS) entry which is preliminary data.</text>
</comment>
<name>A0AAV5THA8_9BILA</name>
<proteinExistence type="predicted"/>
<dbReference type="GO" id="GO:0006406">
    <property type="term" value="P:mRNA export from nucleus"/>
    <property type="evidence" value="ECO:0007669"/>
    <property type="project" value="TreeGrafter"/>
</dbReference>
<evidence type="ECO:0000313" key="3">
    <source>
        <dbReference type="Proteomes" id="UP001432027"/>
    </source>
</evidence>
<feature type="non-terminal residue" evidence="2">
    <location>
        <position position="1"/>
    </location>
</feature>
<protein>
    <recommendedName>
        <fullName evidence="1">SAC3/GANP/THP3 conserved domain-containing protein</fullName>
    </recommendedName>
</protein>
<accession>A0AAV5THA8</accession>
<reference evidence="2" key="1">
    <citation type="submission" date="2023-10" db="EMBL/GenBank/DDBJ databases">
        <title>Genome assembly of Pristionchus species.</title>
        <authorList>
            <person name="Yoshida K."/>
            <person name="Sommer R.J."/>
        </authorList>
    </citation>
    <scope>NUCLEOTIDE SEQUENCE</scope>
    <source>
        <strain evidence="2">RS0144</strain>
    </source>
</reference>
<dbReference type="GO" id="GO:0070390">
    <property type="term" value="C:transcription export complex 2"/>
    <property type="evidence" value="ECO:0007669"/>
    <property type="project" value="TreeGrafter"/>
</dbReference>
<dbReference type="InterPro" id="IPR005062">
    <property type="entry name" value="SAC3/GANP/THP3_conserved"/>
</dbReference>
<evidence type="ECO:0000259" key="1">
    <source>
        <dbReference type="Pfam" id="PF03399"/>
    </source>
</evidence>
<dbReference type="Pfam" id="PF03399">
    <property type="entry name" value="SAC3_GANP"/>
    <property type="match status" value="1"/>
</dbReference>
<gene>
    <name evidence="2" type="ORF">PENTCL1PPCAC_15880</name>
</gene>
<keyword evidence="3" id="KW-1185">Reference proteome</keyword>
<dbReference type="EMBL" id="BTSX01000004">
    <property type="protein sequence ID" value="GMS93705.1"/>
    <property type="molecule type" value="Genomic_DNA"/>
</dbReference>
<dbReference type="Gene3D" id="1.25.40.990">
    <property type="match status" value="1"/>
</dbReference>
<dbReference type="InterPro" id="IPR045107">
    <property type="entry name" value="SAC3/GANP/THP3"/>
</dbReference>
<dbReference type="GO" id="GO:0005737">
    <property type="term" value="C:cytoplasm"/>
    <property type="evidence" value="ECO:0007669"/>
    <property type="project" value="TreeGrafter"/>
</dbReference>
<dbReference type="PANTHER" id="PTHR12436:SF3">
    <property type="entry name" value="GERMINAL-CENTER ASSOCIATED NUCLEAR PROTEIN"/>
    <property type="match status" value="1"/>
</dbReference>
<dbReference type="PANTHER" id="PTHR12436">
    <property type="entry name" value="80 KDA MCM3-ASSOCIATED PROTEIN"/>
    <property type="match status" value="1"/>
</dbReference>
<sequence length="333" mass="37783">AGMTASKIAAIVPRCTELCPSYEVRFRHDNALLHPLEKDFDVRLVKEYTRPAAGCDHGNPDLLRTPEALLRAVDYLLEVYERDDLPFGLRFSFVEDRLRAVRQDSTITRISGEVALTIFEKQISFAIRSEYRARSERSKAFEAKLHATAAEECFQRWSRLLSETDEATRAEWLAAGPSDLRRQVAAVHCLKRADEQEAIVMAIEHRWIMGRDLFETVFDLLLSYREGNSHRFFRRLSFLPLSSLLRPACVGILPRLRLTALTTMAKAFKAPNIKLPLSVCGAWLGYSHDSTTRFLKVAGVTIEEGDCIVPGKMGVERVEKTDRNEPVLICVDL</sequence>
<organism evidence="2 3">
    <name type="scientific">Pristionchus entomophagus</name>
    <dbReference type="NCBI Taxonomy" id="358040"/>
    <lineage>
        <taxon>Eukaryota</taxon>
        <taxon>Metazoa</taxon>
        <taxon>Ecdysozoa</taxon>
        <taxon>Nematoda</taxon>
        <taxon>Chromadorea</taxon>
        <taxon>Rhabditida</taxon>
        <taxon>Rhabditina</taxon>
        <taxon>Diplogasteromorpha</taxon>
        <taxon>Diplogasteroidea</taxon>
        <taxon>Neodiplogasteridae</taxon>
        <taxon>Pristionchus</taxon>
    </lineage>
</organism>
<dbReference type="AlphaFoldDB" id="A0AAV5THA8"/>
<dbReference type="Proteomes" id="UP001432027">
    <property type="component" value="Unassembled WGS sequence"/>
</dbReference>
<feature type="domain" description="SAC3/GANP/THP3 conserved" evidence="1">
    <location>
        <begin position="18"/>
        <end position="303"/>
    </location>
</feature>